<dbReference type="AlphaFoldDB" id="A0A0F9D0F5"/>
<evidence type="ECO:0000256" key="2">
    <source>
        <dbReference type="SAM" id="MobiDB-lite"/>
    </source>
</evidence>
<sequence length="208" mass="22766">MEAPWHTRALPPAPAGSMQRLKLLFRDRRRKAAVLTSRLHGEQRKHTAYADMLQEVTALLVQHQSKNESAAISSKALRSRIDRQGRAMDAVRRQLNEAAAERQVAAKRAANQLTLVAEFVDDTLREMNRESKRWRAAATAAAATVTAKRERGGDNKSGVKQPPLHAAKRRRRTGGASDARASIGGADNPRVLVTTLFGLYDGGGGVSR</sequence>
<evidence type="ECO:0000256" key="1">
    <source>
        <dbReference type="SAM" id="Coils"/>
    </source>
</evidence>
<feature type="coiled-coil region" evidence="1">
    <location>
        <begin position="81"/>
        <end position="108"/>
    </location>
</feature>
<gene>
    <name evidence="3" type="ORF">LCGC14_2604630</name>
</gene>
<keyword evidence="1" id="KW-0175">Coiled coil</keyword>
<protein>
    <submittedName>
        <fullName evidence="3">Uncharacterized protein</fullName>
    </submittedName>
</protein>
<dbReference type="EMBL" id="LAZR01044055">
    <property type="protein sequence ID" value="KKL05578.1"/>
    <property type="molecule type" value="Genomic_DNA"/>
</dbReference>
<accession>A0A0F9D0F5</accession>
<comment type="caution">
    <text evidence="3">The sequence shown here is derived from an EMBL/GenBank/DDBJ whole genome shotgun (WGS) entry which is preliminary data.</text>
</comment>
<evidence type="ECO:0000313" key="3">
    <source>
        <dbReference type="EMBL" id="KKL05578.1"/>
    </source>
</evidence>
<name>A0A0F9D0F5_9ZZZZ</name>
<reference evidence="3" key="1">
    <citation type="journal article" date="2015" name="Nature">
        <title>Complex archaea that bridge the gap between prokaryotes and eukaryotes.</title>
        <authorList>
            <person name="Spang A."/>
            <person name="Saw J.H."/>
            <person name="Jorgensen S.L."/>
            <person name="Zaremba-Niedzwiedzka K."/>
            <person name="Martijn J."/>
            <person name="Lind A.E."/>
            <person name="van Eijk R."/>
            <person name="Schleper C."/>
            <person name="Guy L."/>
            <person name="Ettema T.J."/>
        </authorList>
    </citation>
    <scope>NUCLEOTIDE SEQUENCE</scope>
</reference>
<proteinExistence type="predicted"/>
<organism evidence="3">
    <name type="scientific">marine sediment metagenome</name>
    <dbReference type="NCBI Taxonomy" id="412755"/>
    <lineage>
        <taxon>unclassified sequences</taxon>
        <taxon>metagenomes</taxon>
        <taxon>ecological metagenomes</taxon>
    </lineage>
</organism>
<feature type="region of interest" description="Disordered" evidence="2">
    <location>
        <begin position="145"/>
        <end position="185"/>
    </location>
</feature>